<proteinExistence type="predicted"/>
<dbReference type="EMBL" id="CP006577">
    <property type="protein sequence ID" value="AIG97880.1"/>
    <property type="molecule type" value="Genomic_DNA"/>
</dbReference>
<organism evidence="1 2">
    <name type="scientific">Archaeoglobus fulgidus DSM 8774</name>
    <dbReference type="NCBI Taxonomy" id="1344584"/>
    <lineage>
        <taxon>Archaea</taxon>
        <taxon>Methanobacteriati</taxon>
        <taxon>Methanobacteriota</taxon>
        <taxon>Archaeoglobi</taxon>
        <taxon>Archaeoglobales</taxon>
        <taxon>Archaeoglobaceae</taxon>
        <taxon>Archaeoglobus</taxon>
    </lineage>
</organism>
<sequence>MDLLRTEFDIQHHLVLSRKDTLHHALIRMIVSTLSTPEELTNLRKKDFRFNKGKNLDYYTVKLSEGGRSRISPVDKRTFEIIQTMPSQPFRMSEEEMNEIVRSYSPPGRIYTCKKLREAVESILSDSDLFGVKLRNDEERYAFMLDFNPLYSGLWDLEDEEGVEDFILSYSEVTGSRDWRKISDETGIEAEIVKKVIESGKKSILRFRADF</sequence>
<dbReference type="KEGG" id="afg:AFULGI_00010970"/>
<dbReference type="AlphaFoldDB" id="A0A075WBT1"/>
<gene>
    <name evidence="1" type="ORF">AFULGI_00010970</name>
</gene>
<dbReference type="HOGENOM" id="CLU_1318473_0_0_2"/>
<evidence type="ECO:0000313" key="2">
    <source>
        <dbReference type="Proteomes" id="UP000028501"/>
    </source>
</evidence>
<evidence type="ECO:0000313" key="1">
    <source>
        <dbReference type="EMBL" id="AIG97880.1"/>
    </source>
</evidence>
<accession>A0A075WBT1</accession>
<reference evidence="1 2" key="1">
    <citation type="submission" date="2013-07" db="EMBL/GenBank/DDBJ databases">
        <title>Genome of Archaeoglobus fulgidus.</title>
        <authorList>
            <person name="Fiebig A."/>
            <person name="Birkeland N.-K."/>
        </authorList>
    </citation>
    <scope>NUCLEOTIDE SEQUENCE [LARGE SCALE GENOMIC DNA]</scope>
    <source>
        <strain evidence="1 2">DSM 8774</strain>
    </source>
</reference>
<dbReference type="GeneID" id="24794608"/>
<protein>
    <submittedName>
        <fullName evidence="1">Uncharacterized protein</fullName>
    </submittedName>
</protein>
<dbReference type="SMR" id="A0A075WBT1"/>
<dbReference type="Proteomes" id="UP000028501">
    <property type="component" value="Chromosome"/>
</dbReference>
<dbReference type="RefSeq" id="WP_010878503.1">
    <property type="nucleotide sequence ID" value="NZ_CP006577.1"/>
</dbReference>
<name>A0A075WBT1_ARCFL</name>